<keyword evidence="5" id="KW-1185">Reference proteome</keyword>
<evidence type="ECO:0000259" key="3">
    <source>
        <dbReference type="Pfam" id="PF26640"/>
    </source>
</evidence>
<dbReference type="InterPro" id="IPR010730">
    <property type="entry name" value="HET"/>
</dbReference>
<reference evidence="4 5" key="1">
    <citation type="journal article" date="2024" name="J. Plant Pathol.">
        <title>Sequence and assembly of the genome of Seiridium unicorne, isolate CBS 538.82, causal agent of cypress canker disease.</title>
        <authorList>
            <person name="Scali E."/>
            <person name="Rocca G.D."/>
            <person name="Danti R."/>
            <person name="Garbelotto M."/>
            <person name="Barberini S."/>
            <person name="Baroncelli R."/>
            <person name="Emiliani G."/>
        </authorList>
    </citation>
    <scope>NUCLEOTIDE SEQUENCE [LARGE SCALE GENOMIC DNA]</scope>
    <source>
        <strain evidence="4 5">BM-138-508</strain>
    </source>
</reference>
<dbReference type="Pfam" id="PF06985">
    <property type="entry name" value="HET"/>
    <property type="match status" value="1"/>
</dbReference>
<proteinExistence type="predicted"/>
<name>A0ABR2UUJ2_9PEZI</name>
<evidence type="ECO:0000313" key="4">
    <source>
        <dbReference type="EMBL" id="KAK9418328.1"/>
    </source>
</evidence>
<gene>
    <name evidence="4" type="ORF">SUNI508_08289</name>
</gene>
<feature type="region of interest" description="Disordered" evidence="1">
    <location>
        <begin position="770"/>
        <end position="803"/>
    </location>
</feature>
<evidence type="ECO:0000259" key="2">
    <source>
        <dbReference type="Pfam" id="PF06985"/>
    </source>
</evidence>
<dbReference type="Pfam" id="PF26640">
    <property type="entry name" value="DUF8212"/>
    <property type="match status" value="1"/>
</dbReference>
<keyword evidence="4" id="KW-0418">Kinase</keyword>
<comment type="caution">
    <text evidence="4">The sequence shown here is derived from an EMBL/GenBank/DDBJ whole genome shotgun (WGS) entry which is preliminary data.</text>
</comment>
<feature type="domain" description="Heterokaryon incompatibility" evidence="2">
    <location>
        <begin position="22"/>
        <end position="111"/>
    </location>
</feature>
<dbReference type="EMBL" id="JARVKF010000392">
    <property type="protein sequence ID" value="KAK9418328.1"/>
    <property type="molecule type" value="Genomic_DNA"/>
</dbReference>
<dbReference type="PANTHER" id="PTHR10622:SF10">
    <property type="entry name" value="HET DOMAIN-CONTAINING PROTEIN"/>
    <property type="match status" value="1"/>
</dbReference>
<dbReference type="Proteomes" id="UP001408356">
    <property type="component" value="Unassembled WGS sequence"/>
</dbReference>
<dbReference type="PANTHER" id="PTHR10622">
    <property type="entry name" value="HET DOMAIN-CONTAINING PROTEIN"/>
    <property type="match status" value="1"/>
</dbReference>
<keyword evidence="4" id="KW-0808">Transferase</keyword>
<evidence type="ECO:0000256" key="1">
    <source>
        <dbReference type="SAM" id="MobiDB-lite"/>
    </source>
</evidence>
<dbReference type="InterPro" id="IPR058525">
    <property type="entry name" value="DUF8212"/>
</dbReference>
<dbReference type="GO" id="GO:0016301">
    <property type="term" value="F:kinase activity"/>
    <property type="evidence" value="ECO:0007669"/>
    <property type="project" value="UniProtKB-KW"/>
</dbReference>
<evidence type="ECO:0000313" key="5">
    <source>
        <dbReference type="Proteomes" id="UP001408356"/>
    </source>
</evidence>
<organism evidence="4 5">
    <name type="scientific">Seiridium unicorne</name>
    <dbReference type="NCBI Taxonomy" id="138068"/>
    <lineage>
        <taxon>Eukaryota</taxon>
        <taxon>Fungi</taxon>
        <taxon>Dikarya</taxon>
        <taxon>Ascomycota</taxon>
        <taxon>Pezizomycotina</taxon>
        <taxon>Sordariomycetes</taxon>
        <taxon>Xylariomycetidae</taxon>
        <taxon>Amphisphaeriales</taxon>
        <taxon>Sporocadaceae</taxon>
        <taxon>Seiridium</taxon>
    </lineage>
</organism>
<sequence length="835" mass="94350">MRLYNVHTRTIEEFIGDHVPTYAILSHTWAADHEELSFQDVQSGQADYSSKGGRKLLRCCEEATHDDIAYVWIDTCCIDKTNSTELSEAINSMFRWYQQAEVCYAYLSDVEDGGVSSPNSSFEKSRWFTRGWTLQELIAPRNLRFYDARWQCLGTKRELALAITNVTGIARSYLLGFTSLDEASVAQRMSWAASRVTKRKEDIAYCLLGIFDISMPMIYGEGNRAFVRLQEEIMRRVIDDSILAWGWCNDLRTFPDGYPRPIGGALADSPADFLNCRNIIANDHGVDLMGAIQVTGGSLQLHRLLQTYPEAIPDSQTYALLHCHLADRPDTRIGIPVQPFESQVRLITYEKTRGLRPVSLPGVEPQDNAPQAILLQINDNEPTTSKNRQYGFLIKNRMEPRVMLTEVKPPGWWNGENDMIAIPEQLIKTPQRVFLRFRCTGDTSFDFLVVLDIKNLGVPLQAKYHTTICSKQSDLQTISEKLALFSPKMFGKRHASNGNEEIQVTAQLEQVGNRKMFVVKVDRTDRVPLPTSNATNEMSPIESAQRLVAHFKSDHRHHERERSITQELNRHNDWMKSTKTKLMGVEDQIRLLTSQKVELERALQVTASTIRGLESKKTHIQSVRGKISVLTGLDTSVMDEIHRGRLARELANSWVTLFQPNSPSGQQPRSVSQELTPDQAKALRADKDYSDRHAAFQFLTAHHPDGPDWWEVNQIPHGIAPSSQTLVLPSINTSVTGSDTRQQSSTPVSETKTIRGLYGSWLTDWSTLTSLKNPTSQQDTAQSSPKSNENGLRSNIPELNHDDRLVTNENIEVSRTTAALSGLRKKLAFGRKEEK</sequence>
<feature type="compositionally biased region" description="Polar residues" evidence="1">
    <location>
        <begin position="770"/>
        <end position="793"/>
    </location>
</feature>
<feature type="domain" description="DUF8212" evidence="3">
    <location>
        <begin position="224"/>
        <end position="248"/>
    </location>
</feature>
<accession>A0ABR2UUJ2</accession>
<protein>
    <submittedName>
        <fullName evidence="4">Alpha-type protein kinase domain-containing protein</fullName>
    </submittedName>
</protein>